<accession>A0ABP4AEV7</accession>
<name>A0ABP4AEV7_9ACTN</name>
<dbReference type="EMBL" id="BAAAHQ010000021">
    <property type="protein sequence ID" value="GAA0933995.1"/>
    <property type="molecule type" value="Genomic_DNA"/>
</dbReference>
<protein>
    <submittedName>
        <fullName evidence="1">Uncharacterized protein</fullName>
    </submittedName>
</protein>
<dbReference type="Proteomes" id="UP001501578">
    <property type="component" value="Unassembled WGS sequence"/>
</dbReference>
<comment type="caution">
    <text evidence="1">The sequence shown here is derived from an EMBL/GenBank/DDBJ whole genome shotgun (WGS) entry which is preliminary data.</text>
</comment>
<reference evidence="2" key="1">
    <citation type="journal article" date="2019" name="Int. J. Syst. Evol. Microbiol.">
        <title>The Global Catalogue of Microorganisms (GCM) 10K type strain sequencing project: providing services to taxonomists for standard genome sequencing and annotation.</title>
        <authorList>
            <consortium name="The Broad Institute Genomics Platform"/>
            <consortium name="The Broad Institute Genome Sequencing Center for Infectious Disease"/>
            <person name="Wu L."/>
            <person name="Ma J."/>
        </authorList>
    </citation>
    <scope>NUCLEOTIDE SEQUENCE [LARGE SCALE GENOMIC DNA]</scope>
    <source>
        <strain evidence="2">JCM 11136</strain>
    </source>
</reference>
<proteinExistence type="predicted"/>
<keyword evidence="2" id="KW-1185">Reference proteome</keyword>
<evidence type="ECO:0000313" key="1">
    <source>
        <dbReference type="EMBL" id="GAA0933995.1"/>
    </source>
</evidence>
<sequence>MDDDDQEELRSRWRRRSLAAGWSLPADWWTPAVEHTITALHAGRGVLPACEALGAARARAGVGIGEGLSDLAALYASLGLSEPPFTAARAYAVGWTEASFAPITALCCEDPLTGLASPAYLRTRLAELYRGSRAERHRLVVAEPYEWPAGLTGRLAELLTLARALRRAFPDGETLAQLAPARVGALARAGPALPGRVAGLHPYRVSVEALPGGYEQALTLIRTLSLGA</sequence>
<evidence type="ECO:0000313" key="2">
    <source>
        <dbReference type="Proteomes" id="UP001501578"/>
    </source>
</evidence>
<organism evidence="1 2">
    <name type="scientific">Nonomuraea longicatena</name>
    <dbReference type="NCBI Taxonomy" id="83682"/>
    <lineage>
        <taxon>Bacteria</taxon>
        <taxon>Bacillati</taxon>
        <taxon>Actinomycetota</taxon>
        <taxon>Actinomycetes</taxon>
        <taxon>Streptosporangiales</taxon>
        <taxon>Streptosporangiaceae</taxon>
        <taxon>Nonomuraea</taxon>
    </lineage>
</organism>
<dbReference type="RefSeq" id="WP_343951499.1">
    <property type="nucleotide sequence ID" value="NZ_BAAAHQ010000021.1"/>
</dbReference>
<gene>
    <name evidence="1" type="ORF">GCM10009560_40700</name>
</gene>